<evidence type="ECO:0000256" key="2">
    <source>
        <dbReference type="ARBA" id="ARBA00023125"/>
    </source>
</evidence>
<keyword evidence="3" id="KW-0804">Transcription</keyword>
<protein>
    <submittedName>
        <fullName evidence="5">Transcriptional regulator, GntR family</fullName>
    </submittedName>
</protein>
<dbReference type="Proteomes" id="UP000181909">
    <property type="component" value="Unassembled WGS sequence"/>
</dbReference>
<feature type="domain" description="HTH gntR-type" evidence="4">
    <location>
        <begin position="6"/>
        <end position="74"/>
    </location>
</feature>
<dbReference type="InterPro" id="IPR050679">
    <property type="entry name" value="Bact_HTH_transcr_reg"/>
</dbReference>
<dbReference type="GO" id="GO:0003700">
    <property type="term" value="F:DNA-binding transcription factor activity"/>
    <property type="evidence" value="ECO:0007669"/>
    <property type="project" value="InterPro"/>
</dbReference>
<dbReference type="CDD" id="cd07377">
    <property type="entry name" value="WHTH_GntR"/>
    <property type="match status" value="1"/>
</dbReference>
<gene>
    <name evidence="5" type="ORF">SAMN02787144_1001605</name>
</gene>
<keyword evidence="2" id="KW-0238">DNA-binding</keyword>
<evidence type="ECO:0000256" key="3">
    <source>
        <dbReference type="ARBA" id="ARBA00023163"/>
    </source>
</evidence>
<dbReference type="Gene3D" id="3.40.1410.10">
    <property type="entry name" value="Chorismate lyase-like"/>
    <property type="match status" value="1"/>
</dbReference>
<dbReference type="InterPro" id="IPR000524">
    <property type="entry name" value="Tscrpt_reg_HTH_GntR"/>
</dbReference>
<dbReference type="Pfam" id="PF07702">
    <property type="entry name" value="UTRA"/>
    <property type="match status" value="1"/>
</dbReference>
<dbReference type="InterPro" id="IPR036390">
    <property type="entry name" value="WH_DNA-bd_sf"/>
</dbReference>
<dbReference type="EMBL" id="FPJO01000001">
    <property type="protein sequence ID" value="SFX13295.1"/>
    <property type="molecule type" value="Genomic_DNA"/>
</dbReference>
<dbReference type="SMART" id="SM00866">
    <property type="entry name" value="UTRA"/>
    <property type="match status" value="1"/>
</dbReference>
<dbReference type="SMART" id="SM00345">
    <property type="entry name" value="HTH_GNTR"/>
    <property type="match status" value="1"/>
</dbReference>
<evidence type="ECO:0000259" key="4">
    <source>
        <dbReference type="PROSITE" id="PS50949"/>
    </source>
</evidence>
<dbReference type="STRING" id="1893.SAMN02787144_1001605"/>
<dbReference type="PANTHER" id="PTHR44846:SF17">
    <property type="entry name" value="GNTR-FAMILY TRANSCRIPTIONAL REGULATOR"/>
    <property type="match status" value="1"/>
</dbReference>
<dbReference type="Pfam" id="PF00392">
    <property type="entry name" value="GntR"/>
    <property type="match status" value="1"/>
</dbReference>
<dbReference type="Gene3D" id="1.10.10.10">
    <property type="entry name" value="Winged helix-like DNA-binding domain superfamily/Winged helix DNA-binding domain"/>
    <property type="match status" value="1"/>
</dbReference>
<evidence type="ECO:0000256" key="1">
    <source>
        <dbReference type="ARBA" id="ARBA00023015"/>
    </source>
</evidence>
<dbReference type="PRINTS" id="PR00035">
    <property type="entry name" value="HTHGNTR"/>
</dbReference>
<dbReference type="InterPro" id="IPR036388">
    <property type="entry name" value="WH-like_DNA-bd_sf"/>
</dbReference>
<dbReference type="PANTHER" id="PTHR44846">
    <property type="entry name" value="MANNOSYL-D-GLYCERATE TRANSPORT/METABOLISM SYSTEM REPRESSOR MNGR-RELATED"/>
    <property type="match status" value="1"/>
</dbReference>
<evidence type="ECO:0000313" key="5">
    <source>
        <dbReference type="EMBL" id="SFX13295.1"/>
    </source>
</evidence>
<accession>A0A1K1UKJ6</accession>
<dbReference type="AlphaFoldDB" id="A0A1K1UKJ6"/>
<proteinExistence type="predicted"/>
<dbReference type="PROSITE" id="PS50949">
    <property type="entry name" value="HTH_GNTR"/>
    <property type="match status" value="1"/>
</dbReference>
<sequence length="247" mass="26730">MIQSVASRRHVIADDLRKQISTGRIKAGERLPSEAQLASHYTVSTPTLRNALAILQGEGLVEKIHGRGNFVCHPLRRITYVGGGRTPDAQTTADAALRVSVRTTNLRARGHLTALLRVSAHSPLTELLCLSHEGKSPHSLARIYVPRDLAPADLPCESLWCEGVEARLAELRPPLAKVREKVSARFPTPEEAITLRISTTLAVLAITRVATGTTGRVVEAALLVLPGDRADAVFTNHTMPEERGTEG</sequence>
<keyword evidence="1" id="KW-0805">Transcription regulation</keyword>
<name>A0A1K1UKJ6_STRAR</name>
<dbReference type="SUPFAM" id="SSF46785">
    <property type="entry name" value="Winged helix' DNA-binding domain"/>
    <property type="match status" value="1"/>
</dbReference>
<dbReference type="GO" id="GO:0003677">
    <property type="term" value="F:DNA binding"/>
    <property type="evidence" value="ECO:0007669"/>
    <property type="project" value="UniProtKB-KW"/>
</dbReference>
<dbReference type="GO" id="GO:0045892">
    <property type="term" value="P:negative regulation of DNA-templated transcription"/>
    <property type="evidence" value="ECO:0007669"/>
    <property type="project" value="TreeGrafter"/>
</dbReference>
<reference evidence="5 6" key="1">
    <citation type="submission" date="2016-11" db="EMBL/GenBank/DDBJ databases">
        <authorList>
            <person name="Jaros S."/>
            <person name="Januszkiewicz K."/>
            <person name="Wedrychowicz H."/>
        </authorList>
    </citation>
    <scope>NUCLEOTIDE SEQUENCE [LARGE SCALE GENOMIC DNA]</scope>
    <source>
        <strain evidence="5 6">OK807</strain>
    </source>
</reference>
<dbReference type="SUPFAM" id="SSF64288">
    <property type="entry name" value="Chorismate lyase-like"/>
    <property type="match status" value="1"/>
</dbReference>
<organism evidence="5 6">
    <name type="scientific">Streptomyces atratus</name>
    <dbReference type="NCBI Taxonomy" id="1893"/>
    <lineage>
        <taxon>Bacteria</taxon>
        <taxon>Bacillati</taxon>
        <taxon>Actinomycetota</taxon>
        <taxon>Actinomycetes</taxon>
        <taxon>Kitasatosporales</taxon>
        <taxon>Streptomycetaceae</taxon>
        <taxon>Streptomyces</taxon>
    </lineage>
</organism>
<dbReference type="InterPro" id="IPR011663">
    <property type="entry name" value="UTRA"/>
</dbReference>
<evidence type="ECO:0000313" key="6">
    <source>
        <dbReference type="Proteomes" id="UP000181909"/>
    </source>
</evidence>
<dbReference type="InterPro" id="IPR028978">
    <property type="entry name" value="Chorismate_lyase_/UTRA_dom_sf"/>
</dbReference>